<dbReference type="Proteomes" id="UP001058458">
    <property type="component" value="Chromosome"/>
</dbReference>
<proteinExistence type="predicted"/>
<organism evidence="2 3">
    <name type="scientific">Parageobacillus thermoglucosidasius</name>
    <name type="common">Geobacillus thermoglucosidasius</name>
    <dbReference type="NCBI Taxonomy" id="1426"/>
    <lineage>
        <taxon>Bacteria</taxon>
        <taxon>Bacillati</taxon>
        <taxon>Bacillota</taxon>
        <taxon>Bacilli</taxon>
        <taxon>Bacillales</taxon>
        <taxon>Anoxybacillaceae</taxon>
        <taxon>Parageobacillus</taxon>
    </lineage>
</organism>
<dbReference type="RefSeq" id="WP_256832949.1">
    <property type="nucleotide sequence ID" value="NZ_CP063414.1"/>
</dbReference>
<reference evidence="2" key="1">
    <citation type="submission" date="2020-10" db="EMBL/GenBank/DDBJ databases">
        <authorList>
            <person name="Delgado J.A."/>
            <person name="Gonzalez J.M."/>
        </authorList>
    </citation>
    <scope>NUCLEOTIDE SEQUENCE</scope>
    <source>
        <strain evidence="2">23.6</strain>
    </source>
</reference>
<name>A0AB38QZD2_PARTM</name>
<evidence type="ECO:0000313" key="2">
    <source>
        <dbReference type="EMBL" id="UOE75500.1"/>
    </source>
</evidence>
<evidence type="ECO:0000256" key="1">
    <source>
        <dbReference type="SAM" id="MobiDB-lite"/>
    </source>
</evidence>
<dbReference type="EMBL" id="CP063414">
    <property type="protein sequence ID" value="UOE75500.1"/>
    <property type="molecule type" value="Genomic_DNA"/>
</dbReference>
<dbReference type="AlphaFoldDB" id="A0AB38QZD2"/>
<sequence length="56" mass="6521">MQKGTSEKSGAFFDDGRNEYSKQPANPRVVMMQIHKKMISKLLTWIKYIESLDFPV</sequence>
<accession>A0AB38QZD2</accession>
<feature type="region of interest" description="Disordered" evidence="1">
    <location>
        <begin position="1"/>
        <end position="25"/>
    </location>
</feature>
<gene>
    <name evidence="2" type="ORF">IMI45_14405</name>
</gene>
<protein>
    <submittedName>
        <fullName evidence="2">Uncharacterized protein</fullName>
    </submittedName>
</protein>
<evidence type="ECO:0000313" key="3">
    <source>
        <dbReference type="Proteomes" id="UP001058458"/>
    </source>
</evidence>